<dbReference type="RefSeq" id="WP_074886334.1">
    <property type="nucleotide sequence ID" value="NZ_FOXO01000008.1"/>
</dbReference>
<evidence type="ECO:0000313" key="5">
    <source>
        <dbReference type="EMBL" id="SFP79913.1"/>
    </source>
</evidence>
<dbReference type="Proteomes" id="UP000182624">
    <property type="component" value="Unassembled WGS sequence"/>
</dbReference>
<feature type="domain" description="HTH araC/xylS-type" evidence="4">
    <location>
        <begin position="187"/>
        <end position="285"/>
    </location>
</feature>
<dbReference type="PANTHER" id="PTHR43280:SF34">
    <property type="entry name" value="ARAC-FAMILY TRANSCRIPTIONAL REGULATOR"/>
    <property type="match status" value="1"/>
</dbReference>
<sequence>MALPLPKGKQITVAYREISSDYEMPSMEVASDHYSLGFMIKGDRRIITPKMNFTLHAGYIGAMRPLLYHRTIPASNSEYISILIKFSPDFVADMTEKIGPQIMEKIFRYPPISFSDNDREKIFSLAREIYQLYNEIKEQGLDISEGSISRYRLQNLLTYILLEVYDKGHFDRTKATIHESELTEPIMEAVYYIEKNYMKPLKIEEVARISGYSVSYFSRIFAKQLGSDFTEYLCITRLKHVQNMLLTTNKSVMEISLECGFSYPGNMTSSFKKEFGMTPLHFRKQNTKL</sequence>
<name>A0A1I5TA26_9FIRM</name>
<proteinExistence type="predicted"/>
<dbReference type="SUPFAM" id="SSF46689">
    <property type="entry name" value="Homeodomain-like"/>
    <property type="match status" value="2"/>
</dbReference>
<organism evidence="5 6">
    <name type="scientific">Butyrivibrio proteoclasticus</name>
    <dbReference type="NCBI Taxonomy" id="43305"/>
    <lineage>
        <taxon>Bacteria</taxon>
        <taxon>Bacillati</taxon>
        <taxon>Bacillota</taxon>
        <taxon>Clostridia</taxon>
        <taxon>Lachnospirales</taxon>
        <taxon>Lachnospiraceae</taxon>
        <taxon>Butyrivibrio</taxon>
    </lineage>
</organism>
<protein>
    <submittedName>
        <fullName evidence="5">AraC-type DNA-binding protein</fullName>
    </submittedName>
</protein>
<evidence type="ECO:0000313" key="6">
    <source>
        <dbReference type="Proteomes" id="UP000182624"/>
    </source>
</evidence>
<keyword evidence="6" id="KW-1185">Reference proteome</keyword>
<dbReference type="EMBL" id="FOXO01000008">
    <property type="protein sequence ID" value="SFP79913.1"/>
    <property type="molecule type" value="Genomic_DNA"/>
</dbReference>
<dbReference type="InterPro" id="IPR009057">
    <property type="entry name" value="Homeodomain-like_sf"/>
</dbReference>
<gene>
    <name evidence="5" type="ORF">SAMN04487928_10894</name>
</gene>
<accession>A0A1I5TA26</accession>
<dbReference type="OrthoDB" id="9813413at2"/>
<keyword evidence="2 5" id="KW-0238">DNA-binding</keyword>
<evidence type="ECO:0000259" key="4">
    <source>
        <dbReference type="PROSITE" id="PS01124"/>
    </source>
</evidence>
<keyword evidence="1" id="KW-0805">Transcription regulation</keyword>
<dbReference type="SMART" id="SM00342">
    <property type="entry name" value="HTH_ARAC"/>
    <property type="match status" value="1"/>
</dbReference>
<evidence type="ECO:0000256" key="2">
    <source>
        <dbReference type="ARBA" id="ARBA00023125"/>
    </source>
</evidence>
<dbReference type="GO" id="GO:0003700">
    <property type="term" value="F:DNA-binding transcription factor activity"/>
    <property type="evidence" value="ECO:0007669"/>
    <property type="project" value="InterPro"/>
</dbReference>
<reference evidence="6" key="1">
    <citation type="submission" date="2016-10" db="EMBL/GenBank/DDBJ databases">
        <authorList>
            <person name="Varghese N."/>
            <person name="Submissions S."/>
        </authorList>
    </citation>
    <scope>NUCLEOTIDE SEQUENCE [LARGE SCALE GENOMIC DNA]</scope>
    <source>
        <strain evidence="6">P18</strain>
    </source>
</reference>
<dbReference type="PROSITE" id="PS01124">
    <property type="entry name" value="HTH_ARAC_FAMILY_2"/>
    <property type="match status" value="1"/>
</dbReference>
<dbReference type="Pfam" id="PF12833">
    <property type="entry name" value="HTH_18"/>
    <property type="match status" value="1"/>
</dbReference>
<dbReference type="GO" id="GO:0043565">
    <property type="term" value="F:sequence-specific DNA binding"/>
    <property type="evidence" value="ECO:0007669"/>
    <property type="project" value="InterPro"/>
</dbReference>
<dbReference type="Gene3D" id="1.10.10.60">
    <property type="entry name" value="Homeodomain-like"/>
    <property type="match status" value="2"/>
</dbReference>
<dbReference type="AlphaFoldDB" id="A0A1I5TA26"/>
<dbReference type="PANTHER" id="PTHR43280">
    <property type="entry name" value="ARAC-FAMILY TRANSCRIPTIONAL REGULATOR"/>
    <property type="match status" value="1"/>
</dbReference>
<evidence type="ECO:0000256" key="3">
    <source>
        <dbReference type="ARBA" id="ARBA00023163"/>
    </source>
</evidence>
<keyword evidence="3" id="KW-0804">Transcription</keyword>
<dbReference type="InterPro" id="IPR018060">
    <property type="entry name" value="HTH_AraC"/>
</dbReference>
<evidence type="ECO:0000256" key="1">
    <source>
        <dbReference type="ARBA" id="ARBA00023015"/>
    </source>
</evidence>